<evidence type="ECO:0000256" key="8">
    <source>
        <dbReference type="ARBA" id="ARBA00022771"/>
    </source>
</evidence>
<dbReference type="Pfam" id="PF17907">
    <property type="entry name" value="AWS"/>
    <property type="match status" value="1"/>
</dbReference>
<feature type="domain" description="AWS" evidence="15">
    <location>
        <begin position="1368"/>
        <end position="1418"/>
    </location>
</feature>
<feature type="compositionally biased region" description="Polar residues" evidence="11">
    <location>
        <begin position="2006"/>
        <end position="2019"/>
    </location>
</feature>
<dbReference type="Pfam" id="PF07496">
    <property type="entry name" value="zf-CW"/>
    <property type="match status" value="1"/>
</dbReference>
<evidence type="ECO:0000259" key="15">
    <source>
        <dbReference type="PROSITE" id="PS51215"/>
    </source>
</evidence>
<dbReference type="PROSITE" id="PS50868">
    <property type="entry name" value="POST_SET"/>
    <property type="match status" value="1"/>
</dbReference>
<keyword evidence="6" id="KW-0949">S-adenosyl-L-methionine</keyword>
<dbReference type="InterPro" id="IPR006560">
    <property type="entry name" value="AWS_dom"/>
</dbReference>
<feature type="region of interest" description="Disordered" evidence="11">
    <location>
        <begin position="1212"/>
        <end position="1237"/>
    </location>
</feature>
<dbReference type="InterPro" id="IPR044437">
    <property type="entry name" value="SETD2/Set2_SET"/>
</dbReference>
<feature type="compositionally biased region" description="Basic and acidic residues" evidence="11">
    <location>
        <begin position="763"/>
        <end position="776"/>
    </location>
</feature>
<dbReference type="SMART" id="SM00317">
    <property type="entry name" value="SET"/>
    <property type="match status" value="1"/>
</dbReference>
<dbReference type="FunFam" id="2.170.270.10:FF:000035">
    <property type="entry name" value="Histone-lysine N-methyltransferase"/>
    <property type="match status" value="1"/>
</dbReference>
<accession>A0ABD1XM43</accession>
<keyword evidence="9" id="KW-0862">Zinc</keyword>
<feature type="region of interest" description="Disordered" evidence="11">
    <location>
        <begin position="848"/>
        <end position="896"/>
    </location>
</feature>
<feature type="compositionally biased region" description="Basic and acidic residues" evidence="11">
    <location>
        <begin position="1092"/>
        <end position="1104"/>
    </location>
</feature>
<evidence type="ECO:0000256" key="1">
    <source>
        <dbReference type="ARBA" id="ARBA00004123"/>
    </source>
</evidence>
<keyword evidence="8" id="KW-0863">Zinc-finger</keyword>
<name>A0ABD1XM43_9MARC</name>
<feature type="region of interest" description="Disordered" evidence="11">
    <location>
        <begin position="643"/>
        <end position="672"/>
    </location>
</feature>
<feature type="region of interest" description="Disordered" evidence="11">
    <location>
        <begin position="269"/>
        <end position="317"/>
    </location>
</feature>
<dbReference type="GO" id="GO:0005694">
    <property type="term" value="C:chromosome"/>
    <property type="evidence" value="ECO:0007669"/>
    <property type="project" value="UniProtKB-SubCell"/>
</dbReference>
<keyword evidence="4" id="KW-0489">Methyltransferase</keyword>
<feature type="compositionally biased region" description="Polar residues" evidence="11">
    <location>
        <begin position="704"/>
        <end position="718"/>
    </location>
</feature>
<dbReference type="PANTHER" id="PTHR22884">
    <property type="entry name" value="SET DOMAIN PROTEINS"/>
    <property type="match status" value="1"/>
</dbReference>
<feature type="compositionally biased region" description="Basic and acidic residues" evidence="11">
    <location>
        <begin position="785"/>
        <end position="803"/>
    </location>
</feature>
<feature type="region of interest" description="Disordered" evidence="11">
    <location>
        <begin position="2259"/>
        <end position="2285"/>
    </location>
</feature>
<keyword evidence="3" id="KW-0158">Chromosome</keyword>
<gene>
    <name evidence="16" type="ORF">R1flu_028587</name>
</gene>
<feature type="domain" description="SET" evidence="12">
    <location>
        <begin position="1420"/>
        <end position="1537"/>
    </location>
</feature>
<feature type="domain" description="Post-SET" evidence="13">
    <location>
        <begin position="1545"/>
        <end position="1561"/>
    </location>
</feature>
<evidence type="ECO:0000256" key="7">
    <source>
        <dbReference type="ARBA" id="ARBA00022723"/>
    </source>
</evidence>
<feature type="domain" description="CW-type" evidence="14">
    <location>
        <begin position="1252"/>
        <end position="1306"/>
    </location>
</feature>
<feature type="compositionally biased region" description="Basic and acidic residues" evidence="11">
    <location>
        <begin position="874"/>
        <end position="887"/>
    </location>
</feature>
<dbReference type="PROSITE" id="PS51050">
    <property type="entry name" value="ZF_CW"/>
    <property type="match status" value="1"/>
</dbReference>
<evidence type="ECO:0000256" key="2">
    <source>
        <dbReference type="ARBA" id="ARBA00004286"/>
    </source>
</evidence>
<proteinExistence type="predicted"/>
<feature type="region of interest" description="Disordered" evidence="11">
    <location>
        <begin position="1989"/>
        <end position="2081"/>
    </location>
</feature>
<feature type="compositionally biased region" description="Polar residues" evidence="11">
    <location>
        <begin position="643"/>
        <end position="653"/>
    </location>
</feature>
<feature type="compositionally biased region" description="Basic residues" evidence="11">
    <location>
        <begin position="999"/>
        <end position="1012"/>
    </location>
</feature>
<evidence type="ECO:0000256" key="9">
    <source>
        <dbReference type="ARBA" id="ARBA00022833"/>
    </source>
</evidence>
<dbReference type="InterPro" id="IPR046341">
    <property type="entry name" value="SET_dom_sf"/>
</dbReference>
<feature type="compositionally biased region" description="Low complexity" evidence="11">
    <location>
        <begin position="1895"/>
        <end position="1909"/>
    </location>
</feature>
<dbReference type="SUPFAM" id="SSF82199">
    <property type="entry name" value="SET domain"/>
    <property type="match status" value="1"/>
</dbReference>
<dbReference type="GO" id="GO:0005634">
    <property type="term" value="C:nucleus"/>
    <property type="evidence" value="ECO:0007669"/>
    <property type="project" value="UniProtKB-SubCell"/>
</dbReference>
<keyword evidence="7" id="KW-0479">Metal-binding</keyword>
<evidence type="ECO:0000259" key="14">
    <source>
        <dbReference type="PROSITE" id="PS51050"/>
    </source>
</evidence>
<dbReference type="Pfam" id="PF00856">
    <property type="entry name" value="SET"/>
    <property type="match status" value="1"/>
</dbReference>
<keyword evidence="17" id="KW-1185">Reference proteome</keyword>
<comment type="subcellular location">
    <subcellularLocation>
        <location evidence="2">Chromosome</location>
    </subcellularLocation>
    <subcellularLocation>
        <location evidence="1">Nucleus</location>
    </subcellularLocation>
</comment>
<evidence type="ECO:0000256" key="10">
    <source>
        <dbReference type="ARBA" id="ARBA00023242"/>
    </source>
</evidence>
<feature type="compositionally biased region" description="Polar residues" evidence="11">
    <location>
        <begin position="1876"/>
        <end position="1885"/>
    </location>
</feature>
<evidence type="ECO:0000259" key="13">
    <source>
        <dbReference type="PROSITE" id="PS50868"/>
    </source>
</evidence>
<evidence type="ECO:0000256" key="5">
    <source>
        <dbReference type="ARBA" id="ARBA00022679"/>
    </source>
</evidence>
<feature type="compositionally biased region" description="Low complexity" evidence="11">
    <location>
        <begin position="1645"/>
        <end position="1654"/>
    </location>
</feature>
<feature type="region of interest" description="Disordered" evidence="11">
    <location>
        <begin position="409"/>
        <end position="430"/>
    </location>
</feature>
<feature type="compositionally biased region" description="Low complexity" evidence="11">
    <location>
        <begin position="1125"/>
        <end position="1137"/>
    </location>
</feature>
<dbReference type="InterPro" id="IPR011124">
    <property type="entry name" value="Znf_CW"/>
</dbReference>
<keyword evidence="5" id="KW-0808">Transferase</keyword>
<dbReference type="PROSITE" id="PS50280">
    <property type="entry name" value="SET"/>
    <property type="match status" value="1"/>
</dbReference>
<dbReference type="SMART" id="SM00570">
    <property type="entry name" value="AWS"/>
    <property type="match status" value="1"/>
</dbReference>
<feature type="compositionally biased region" description="Basic and acidic residues" evidence="11">
    <location>
        <begin position="1594"/>
        <end position="1613"/>
    </location>
</feature>
<feature type="region of interest" description="Disordered" evidence="11">
    <location>
        <begin position="687"/>
        <end position="803"/>
    </location>
</feature>
<dbReference type="EMBL" id="JBHFFA010000008">
    <property type="protein sequence ID" value="KAL2610014.1"/>
    <property type="molecule type" value="Genomic_DNA"/>
</dbReference>
<evidence type="ECO:0000256" key="4">
    <source>
        <dbReference type="ARBA" id="ARBA00022603"/>
    </source>
</evidence>
<dbReference type="InterPro" id="IPR003616">
    <property type="entry name" value="Post-SET_dom"/>
</dbReference>
<keyword evidence="10" id="KW-0539">Nucleus</keyword>
<evidence type="ECO:0000259" key="12">
    <source>
        <dbReference type="PROSITE" id="PS50280"/>
    </source>
</evidence>
<dbReference type="Gene3D" id="2.170.270.10">
    <property type="entry name" value="SET domain"/>
    <property type="match status" value="1"/>
</dbReference>
<dbReference type="GO" id="GO:0008168">
    <property type="term" value="F:methyltransferase activity"/>
    <property type="evidence" value="ECO:0007669"/>
    <property type="project" value="UniProtKB-KW"/>
</dbReference>
<evidence type="ECO:0000256" key="3">
    <source>
        <dbReference type="ARBA" id="ARBA00022454"/>
    </source>
</evidence>
<reference evidence="16 17" key="1">
    <citation type="submission" date="2024-09" db="EMBL/GenBank/DDBJ databases">
        <title>Chromosome-scale assembly of Riccia fluitans.</title>
        <authorList>
            <person name="Paukszto L."/>
            <person name="Sawicki J."/>
            <person name="Karawczyk K."/>
            <person name="Piernik-Szablinska J."/>
            <person name="Szczecinska M."/>
            <person name="Mazdziarz M."/>
        </authorList>
    </citation>
    <scope>NUCLEOTIDE SEQUENCE [LARGE SCALE GENOMIC DNA]</scope>
    <source>
        <strain evidence="16">Rf_01</strain>
        <tissue evidence="16">Aerial parts of the thallus</tissue>
    </source>
</reference>
<dbReference type="InterPro" id="IPR050777">
    <property type="entry name" value="SET2_Histone-Lys_MeTrsfase"/>
</dbReference>
<sequence>MAGNESGDFSPCREGKIEEEMLPPPLPPDDGDQTSDVCASLFKDMISEEEMEEVAPGRQDDIQIVKEGGSYCNMPDADTARDSSGEEGSVFQGIGEEDFTAQQSGYVGTPISGTEVFNGLCSGGSGIADEVPFIRTDRRELDDIGSLPAGYGSLRVEDDEYIKRVSKAEEMESQTGKKSKEEISSLAGIIRDYGTSAEEGGEDVGLISLAEETSCGEERVKDGAFFSLADDNEDGGQDSTLILPENTPNQLHESLCLENVSVEGLEMTCVSQEDKPSTSGAGQLTEDQESYEMPGEDKIPSESTPKPRVRKRGRPTRELGALLMDGTGRRRGNREFELQGACTVASGQLSEREAADSIAPSGRIAVLSAGSMSQVRITRSQASGRYAIKDGIVDSKVEIISLPDVPAKRTGKRSVTRGGRPGWGNTNESCPQNLEMAANAEEKMFVLNEGTGEDISDVHMIGEIAKSKGKSGGKGKKSPGLFGTECIIGKAEPEEKSVSGEMFIGPVTRGPDDVDGSKPAVNHSDETNASSMAVSVQQGAICTQHSEEIKALDVDGVLEDTKVVRRRSNRQTAKAAKKAEECETASGYAKLKKNSKARKRSSEGGRKKVEEVLGGAHLNQQTINAEDVAETCSTPGNVTSKCGDSGNDINTGKFSLRRSTGRKPAKEKQKTDAVNLVTQKKGTAVSGKCNVGKGKGGGRSRVKQNATELASVPSVNQESECKKGMGKAEDDGGCLKGISSPPENDNVGADRGSDKNTSSITADIKEVRQGQEKLQDSPKLSTVTRDFETSDHPGSKLDSKEDAECQVRRETCNPSACVDPVEQFSEGIDRNLVGSSWTVKLVSEISHENDATIGGRVSLIETDDRPKSPSIHGNGKDAEGDGSRESPDNTGYATSCDSLVKKESGVAIFDEAVTPSPGLADNGGCGDLIFTTETAKVNVSPGTRSSGQTRVRQRKGIQQQAGTKLGTQTSRKGRKGSIKNGFSNSDDTSIPLEETASTRSKKNKVSTRRDRKKCVLEMSDKEDVAVLEASKILDAVNLPAKEDGLDEANEEQIGGEAEDKLAGSGSEVEISRRRNVGVSGPPSQSSLPLELVSDKCEMPLEARRVAGSKPSRKLQGGQKKPKKAPVPGVGAVAYGAQRKNESRRSSRAKGATIKALLSVKEKIRQVASGVKGGTGDVHTGAGLRNESDAAHSLEVVENSVNVECVEGTQVREGIDSPDDTAAAGEDMSSGVTQGDGTEDIERRAEAGVFEDDVPRKSWVLCDDCNKWRCIPVELADEIDDTNAKWSCRDNPNPDFADCSIPQEKSNAEINAELQISEISGSEDEDDNDGIESKLMEIGTRGAENKPAVWKMIRRNIFRHRRAKTQGSDEVMICQCTPPEDGGVGCGDNCLNRVLNIECVQEYCPCGEACSNQQFQKRMYAPVATFRCGKKGFGLKVLKNLPKDSFLIEYVGEVLDVNAFEKRQEEYARIGQKHFYFMTLNSTEVIDACSKGNLGRFINHSCEPNCKTEKWMVNGEVCIGLFAIRDIGEGEEVTFDYNYVRVRGASAKKCECGSSQCRGFIGTDSETPRDEIVESDSDEEDLEPIMIVNSDEEDNHVRPEKVTSLKKQKDDKVYQEPTRPSRIKRKLVALKEKGTVSVKRMKTTGSSSIKKLSSSNPKGLTVDTGVGRHEGGRALSSDVQEKLDDLLDDTGGLKKKKDVPKQYLRLLYYLLSIASGDNEKDASACSVRDISLLLEALLRTWSRSVLSGIMKMNGFRMLHGFIKQLRWQWDKTPILRKLMKVLEHLSSDRVSVLTQNMINSAAPNQGIESFSESLFELTRHRDPEVCLMARRFRYKWIPPRPPVYEQYNKGVDRPPQPLLKSVSPVKISSQTRDDSHVSSSRKQSPNIACLEGSEASKSVNGLSSVSSTLTDGAAARQGKTPLPSVPQTDTAVNVKRKRVSRWDAPAKVPKGTYEPVVGGSSADLPGVNSTLSGRQTSVPLVAPVHSAGAQFQSQGSREPFSKKQKQFGPTFQNGTASSPFRTAAPVTCSSEKQGVKEVLGASSNLPGKGPPNSGRQPDFPGMPGSWPPATSSVNQDPPRLPFGVTSGQPQIPSGCAPVFTQGRPDSLYGIPAQPHLPQVHGPFPVPPAIPPNRLPPHVAAGAMPQHVGPHQVSAPNGVTLGGVGFPANVYPGCPPLHMCLGGPPLQVVNGMAPSMPLAYPQGVHYGHWGPGVGMPHFAGPPAFSSDDSRRYLPQPMWQNTSSCRENGLGGRMDQRISTGKVLPSKGDSPSGAGVKTAPNVEAEPPVPGLSPPLSSFLDTQDSAGVNPCTREPTQEKAIPGEFRDSRWHDENYEVPETRRDGEHGPDHYSAVNSEVRESESGFHEERWGDPECQSFRDNVFSLVRSRVGRHKLRTRDVDKFCSKLADVIVRKEVARYIETKNRGCEKIIVRSKLVRKVESFVDREVENFSRKFDRNQK</sequence>
<dbReference type="PROSITE" id="PS51215">
    <property type="entry name" value="AWS"/>
    <property type="match status" value="1"/>
</dbReference>
<evidence type="ECO:0000256" key="6">
    <source>
        <dbReference type="ARBA" id="ARBA00022691"/>
    </source>
</evidence>
<dbReference type="CDD" id="cd19172">
    <property type="entry name" value="SET_SETD2"/>
    <property type="match status" value="1"/>
</dbReference>
<feature type="region of interest" description="Disordered" evidence="11">
    <location>
        <begin position="1640"/>
        <end position="1671"/>
    </location>
</feature>
<feature type="region of interest" description="Disordered" evidence="11">
    <location>
        <begin position="933"/>
        <end position="1013"/>
    </location>
</feature>
<dbReference type="InterPro" id="IPR001214">
    <property type="entry name" value="SET_dom"/>
</dbReference>
<feature type="region of interest" description="Disordered" evidence="11">
    <location>
        <begin position="69"/>
        <end position="90"/>
    </location>
</feature>
<dbReference type="Proteomes" id="UP001605036">
    <property type="component" value="Unassembled WGS sequence"/>
</dbReference>
<evidence type="ECO:0008006" key="18">
    <source>
        <dbReference type="Google" id="ProtNLM"/>
    </source>
</evidence>
<organism evidence="16 17">
    <name type="scientific">Riccia fluitans</name>
    <dbReference type="NCBI Taxonomy" id="41844"/>
    <lineage>
        <taxon>Eukaryota</taxon>
        <taxon>Viridiplantae</taxon>
        <taxon>Streptophyta</taxon>
        <taxon>Embryophyta</taxon>
        <taxon>Marchantiophyta</taxon>
        <taxon>Marchantiopsida</taxon>
        <taxon>Marchantiidae</taxon>
        <taxon>Marchantiales</taxon>
        <taxon>Ricciaceae</taxon>
        <taxon>Riccia</taxon>
    </lineage>
</organism>
<evidence type="ECO:0000256" key="11">
    <source>
        <dbReference type="SAM" id="MobiDB-lite"/>
    </source>
</evidence>
<feature type="compositionally biased region" description="Polar residues" evidence="11">
    <location>
        <begin position="933"/>
        <end position="970"/>
    </location>
</feature>
<feature type="region of interest" description="Disordered" evidence="11">
    <location>
        <begin position="1592"/>
        <end position="1617"/>
    </location>
</feature>
<dbReference type="GO" id="GO:0008270">
    <property type="term" value="F:zinc ion binding"/>
    <property type="evidence" value="ECO:0007669"/>
    <property type="project" value="UniProtKB-KW"/>
</dbReference>
<feature type="compositionally biased region" description="Basic and acidic residues" evidence="11">
    <location>
        <begin position="719"/>
        <end position="730"/>
    </location>
</feature>
<protein>
    <recommendedName>
        <fullName evidence="18">Histone-lysine N-methyltransferase</fullName>
    </recommendedName>
</protein>
<evidence type="ECO:0000313" key="17">
    <source>
        <dbReference type="Proteomes" id="UP001605036"/>
    </source>
</evidence>
<dbReference type="Gene3D" id="3.30.40.100">
    <property type="match status" value="1"/>
</dbReference>
<comment type="caution">
    <text evidence="16">The sequence shown here is derived from an EMBL/GenBank/DDBJ whole genome shotgun (WGS) entry which is preliminary data.</text>
</comment>
<feature type="region of interest" description="Disordered" evidence="11">
    <location>
        <begin position="1"/>
        <end position="36"/>
    </location>
</feature>
<dbReference type="GO" id="GO:0032259">
    <property type="term" value="P:methylation"/>
    <property type="evidence" value="ECO:0007669"/>
    <property type="project" value="UniProtKB-KW"/>
</dbReference>
<feature type="region of interest" description="Disordered" evidence="11">
    <location>
        <begin position="1036"/>
        <end position="1150"/>
    </location>
</feature>
<feature type="region of interest" description="Disordered" evidence="11">
    <location>
        <begin position="1846"/>
        <end position="1937"/>
    </location>
</feature>
<evidence type="ECO:0000313" key="16">
    <source>
        <dbReference type="EMBL" id="KAL2610014.1"/>
    </source>
</evidence>